<reference evidence="8 9" key="1">
    <citation type="submission" date="2023-04" db="EMBL/GenBank/DDBJ databases">
        <title>Fusibacter bizertensis strain WBS, isolated from littoral bottom sediments of the Arctic seas - biochemical and genomic analysis.</title>
        <authorList>
            <person name="Brioukhanov A.L."/>
        </authorList>
    </citation>
    <scope>NUCLEOTIDE SEQUENCE [LARGE SCALE GENOMIC DNA]</scope>
    <source>
        <strain evidence="8 9">WBS</strain>
    </source>
</reference>
<evidence type="ECO:0000256" key="3">
    <source>
        <dbReference type="ARBA" id="ARBA00022827"/>
    </source>
</evidence>
<evidence type="ECO:0000313" key="8">
    <source>
        <dbReference type="EMBL" id="MDH8677001.1"/>
    </source>
</evidence>
<evidence type="ECO:0000259" key="7">
    <source>
        <dbReference type="Pfam" id="PF00890"/>
    </source>
</evidence>
<dbReference type="Gene3D" id="3.50.50.60">
    <property type="entry name" value="FAD/NAD(P)-binding domain"/>
    <property type="match status" value="1"/>
</dbReference>
<sequence>MSTKNRIAIVVSIISVIFIGGFITYTLLRSDTVTDVVVIGAGASGMSAAIEAADAGFDVILLEKMPYVGGNTARATAGINIVGSPFQDEMGIVDSKELFVNDVLVSGHSLNNKIMVEKLANESSDALNWLDNMGADLTDIGILAGHAVPRTLRPSGGQPVGSEIVRVLKKNVDEKGIDLRLENKAISILTEASGEVSGVSVVDRSGRTYTIHAKNVIIATGGFGGSPEMYVYYNQELKGYKTTNSPSATGDFITLVAPLDVKLVDMSYIQTHPTVSYEYGMLITEAIRGNGGILINNKGLRFSDELENRDLLSADILSQPDQEVYLVFNEEIKTSLASSSDYINMDIILSADTLDSLAEQMRIDKQTFQKTIVNYNQFVAQQSDTDFGRRSLERTLESGKYYAIQVIPGVHYCMGGILIDDKARAIDSKGQIIKGLYASGEATGGIHGLNRLGGNSLLDAVVFGRIAGRLGQK</sequence>
<dbReference type="SUPFAM" id="SSF51905">
    <property type="entry name" value="FAD/NAD(P)-binding domain"/>
    <property type="match status" value="1"/>
</dbReference>
<keyword evidence="6" id="KW-1133">Transmembrane helix</keyword>
<keyword evidence="3 5" id="KW-0274">FAD</keyword>
<dbReference type="InterPro" id="IPR027477">
    <property type="entry name" value="Succ_DH/fumarate_Rdtase_cat_sf"/>
</dbReference>
<comment type="similarity">
    <text evidence="5">Belongs to the FAD-dependent oxidoreductase 2 family. FRD/SDH subfamily.</text>
</comment>
<comment type="caution">
    <text evidence="8">The sequence shown here is derived from an EMBL/GenBank/DDBJ whole genome shotgun (WGS) entry which is preliminary data.</text>
</comment>
<evidence type="ECO:0000256" key="6">
    <source>
        <dbReference type="SAM" id="Phobius"/>
    </source>
</evidence>
<keyword evidence="4 5" id="KW-0560">Oxidoreductase</keyword>
<evidence type="ECO:0000256" key="1">
    <source>
        <dbReference type="ARBA" id="ARBA00001974"/>
    </source>
</evidence>
<dbReference type="Proteomes" id="UP001158045">
    <property type="component" value="Unassembled WGS sequence"/>
</dbReference>
<dbReference type="PANTHER" id="PTHR43400:SF7">
    <property type="entry name" value="FAD-DEPENDENT OXIDOREDUCTASE 2 FAD BINDING DOMAIN-CONTAINING PROTEIN"/>
    <property type="match status" value="1"/>
</dbReference>
<protein>
    <submittedName>
        <fullName evidence="8">Flavocytochrome c</fullName>
    </submittedName>
</protein>
<comment type="cofactor">
    <cofactor evidence="1">
        <name>FAD</name>
        <dbReference type="ChEBI" id="CHEBI:57692"/>
    </cofactor>
</comment>
<dbReference type="InterPro" id="IPR036188">
    <property type="entry name" value="FAD/NAD-bd_sf"/>
</dbReference>
<evidence type="ECO:0000256" key="5">
    <source>
        <dbReference type="RuleBase" id="RU366062"/>
    </source>
</evidence>
<organism evidence="8 9">
    <name type="scientific">Fusibacter bizertensis</name>
    <dbReference type="NCBI Taxonomy" id="1488331"/>
    <lineage>
        <taxon>Bacteria</taxon>
        <taxon>Bacillati</taxon>
        <taxon>Bacillota</taxon>
        <taxon>Clostridia</taxon>
        <taxon>Eubacteriales</taxon>
        <taxon>Eubacteriales Family XII. Incertae Sedis</taxon>
        <taxon>Fusibacter</taxon>
    </lineage>
</organism>
<feature type="transmembrane region" description="Helical" evidence="6">
    <location>
        <begin position="7"/>
        <end position="28"/>
    </location>
</feature>
<dbReference type="Gene3D" id="3.90.700.10">
    <property type="entry name" value="Succinate dehydrogenase/fumarate reductase flavoprotein, catalytic domain"/>
    <property type="match status" value="1"/>
</dbReference>
<dbReference type="RefSeq" id="WP_281092800.1">
    <property type="nucleotide sequence ID" value="NZ_JARYZI010000001.1"/>
</dbReference>
<dbReference type="InterPro" id="IPR050315">
    <property type="entry name" value="FAD-oxidoreductase_2"/>
</dbReference>
<keyword evidence="9" id="KW-1185">Reference proteome</keyword>
<accession>A0ABT6N9A3</accession>
<keyword evidence="6" id="KW-0812">Transmembrane</keyword>
<dbReference type="Pfam" id="PF00890">
    <property type="entry name" value="FAD_binding_2"/>
    <property type="match status" value="1"/>
</dbReference>
<dbReference type="NCBIfam" id="TIGR01813">
    <property type="entry name" value="flavo_cyto_c"/>
    <property type="match status" value="1"/>
</dbReference>
<dbReference type="EMBL" id="JARYZI010000001">
    <property type="protein sequence ID" value="MDH8677001.1"/>
    <property type="molecule type" value="Genomic_DNA"/>
</dbReference>
<proteinExistence type="inferred from homology"/>
<dbReference type="InterPro" id="IPR010960">
    <property type="entry name" value="Flavocytochrome_c"/>
</dbReference>
<evidence type="ECO:0000313" key="9">
    <source>
        <dbReference type="Proteomes" id="UP001158045"/>
    </source>
</evidence>
<name>A0ABT6N9A3_9FIRM</name>
<dbReference type="SUPFAM" id="SSF56425">
    <property type="entry name" value="Succinate dehydrogenase/fumarate reductase flavoprotein, catalytic domain"/>
    <property type="match status" value="1"/>
</dbReference>
<keyword evidence="2 5" id="KW-0285">Flavoprotein</keyword>
<gene>
    <name evidence="8" type="ORF">QE109_02515</name>
</gene>
<evidence type="ECO:0000256" key="2">
    <source>
        <dbReference type="ARBA" id="ARBA00022630"/>
    </source>
</evidence>
<dbReference type="PANTHER" id="PTHR43400">
    <property type="entry name" value="FUMARATE REDUCTASE"/>
    <property type="match status" value="1"/>
</dbReference>
<keyword evidence="6" id="KW-0472">Membrane</keyword>
<feature type="domain" description="FAD-dependent oxidoreductase 2 FAD-binding" evidence="7">
    <location>
        <begin position="35"/>
        <end position="457"/>
    </location>
</feature>
<dbReference type="InterPro" id="IPR003953">
    <property type="entry name" value="FAD-dep_OxRdtase_2_FAD-bd"/>
</dbReference>
<evidence type="ECO:0000256" key="4">
    <source>
        <dbReference type="ARBA" id="ARBA00023002"/>
    </source>
</evidence>